<evidence type="ECO:0000256" key="5">
    <source>
        <dbReference type="ARBA" id="ARBA00022857"/>
    </source>
</evidence>
<dbReference type="GO" id="GO:0051287">
    <property type="term" value="F:NAD binding"/>
    <property type="evidence" value="ECO:0007669"/>
    <property type="project" value="InterPro"/>
</dbReference>
<dbReference type="InterPro" id="IPR036291">
    <property type="entry name" value="NAD(P)-bd_dom_sf"/>
</dbReference>
<keyword evidence="3" id="KW-0055">Arginine biosynthesis</keyword>
<dbReference type="PANTHER" id="PTHR32338">
    <property type="entry name" value="N-ACETYL-GAMMA-GLUTAMYL-PHOSPHATE REDUCTASE, CHLOROPLASTIC-RELATED-RELATED"/>
    <property type="match status" value="1"/>
</dbReference>
<evidence type="ECO:0000256" key="4">
    <source>
        <dbReference type="ARBA" id="ARBA00022605"/>
    </source>
</evidence>
<evidence type="ECO:0000313" key="9">
    <source>
        <dbReference type="EMBL" id="SUZ51580.1"/>
    </source>
</evidence>
<dbReference type="GO" id="GO:0006526">
    <property type="term" value="P:L-arginine biosynthetic process"/>
    <property type="evidence" value="ECO:0007669"/>
    <property type="project" value="UniProtKB-KW"/>
</dbReference>
<comment type="catalytic activity">
    <reaction evidence="7">
        <text>N-acetyl-L-glutamate 5-semialdehyde + phosphate + NADP(+) = N-acetyl-L-glutamyl 5-phosphate + NADPH + H(+)</text>
        <dbReference type="Rhea" id="RHEA:21588"/>
        <dbReference type="ChEBI" id="CHEBI:15378"/>
        <dbReference type="ChEBI" id="CHEBI:29123"/>
        <dbReference type="ChEBI" id="CHEBI:43474"/>
        <dbReference type="ChEBI" id="CHEBI:57783"/>
        <dbReference type="ChEBI" id="CHEBI:57936"/>
        <dbReference type="ChEBI" id="CHEBI:58349"/>
        <dbReference type="EC" id="1.2.1.38"/>
    </reaction>
</comment>
<keyword evidence="4" id="KW-0028">Amino-acid biosynthesis</keyword>
<dbReference type="PANTHER" id="PTHR32338:SF10">
    <property type="entry name" value="N-ACETYL-GAMMA-GLUTAMYL-PHOSPHATE REDUCTASE, CHLOROPLASTIC-RELATED"/>
    <property type="match status" value="1"/>
</dbReference>
<feature type="domain" description="Semialdehyde dehydrogenase NAD-binding" evidence="8">
    <location>
        <begin position="19"/>
        <end position="153"/>
    </location>
</feature>
<evidence type="ECO:0000256" key="7">
    <source>
        <dbReference type="ARBA" id="ARBA00050557"/>
    </source>
</evidence>
<dbReference type="HAMAP" id="MF_00150">
    <property type="entry name" value="ArgC_type1"/>
    <property type="match status" value="1"/>
</dbReference>
<keyword evidence="5" id="KW-0521">NADP</keyword>
<dbReference type="Pfam" id="PF22698">
    <property type="entry name" value="Semialdhyde_dhC_1"/>
    <property type="match status" value="1"/>
</dbReference>
<dbReference type="InterPro" id="IPR050085">
    <property type="entry name" value="AGPR"/>
</dbReference>
<evidence type="ECO:0000259" key="8">
    <source>
        <dbReference type="SMART" id="SM00859"/>
    </source>
</evidence>
<dbReference type="CDD" id="cd23934">
    <property type="entry name" value="AGPR_1_C"/>
    <property type="match status" value="1"/>
</dbReference>
<keyword evidence="6" id="KW-0560">Oxidoreductase</keyword>
<dbReference type="Gene3D" id="3.30.360.10">
    <property type="entry name" value="Dihydrodipicolinate Reductase, domain 2"/>
    <property type="match status" value="1"/>
</dbReference>
<dbReference type="SUPFAM" id="SSF55347">
    <property type="entry name" value="Glyceraldehyde-3-phosphate dehydrogenase-like, C-terminal domain"/>
    <property type="match status" value="1"/>
</dbReference>
<feature type="non-terminal residue" evidence="9">
    <location>
        <position position="1"/>
    </location>
</feature>
<dbReference type="GO" id="GO:0003942">
    <property type="term" value="F:N-acetyl-gamma-glutamyl-phosphate reductase activity"/>
    <property type="evidence" value="ECO:0007669"/>
    <property type="project" value="UniProtKB-EC"/>
</dbReference>
<reference evidence="9" key="1">
    <citation type="submission" date="2018-05" db="EMBL/GenBank/DDBJ databases">
        <authorList>
            <person name="Lanie J.A."/>
            <person name="Ng W.-L."/>
            <person name="Kazmierczak K.M."/>
            <person name="Andrzejewski T.M."/>
            <person name="Davidsen T.M."/>
            <person name="Wayne K.J."/>
            <person name="Tettelin H."/>
            <person name="Glass J.I."/>
            <person name="Rusch D."/>
            <person name="Podicherti R."/>
            <person name="Tsui H.-C.T."/>
            <person name="Winkler M.E."/>
        </authorList>
    </citation>
    <scope>NUCLEOTIDE SEQUENCE</scope>
</reference>
<dbReference type="InterPro" id="IPR023013">
    <property type="entry name" value="AGPR_AS"/>
</dbReference>
<dbReference type="InterPro" id="IPR000534">
    <property type="entry name" value="Semialdehyde_DH_NAD-bd"/>
</dbReference>
<dbReference type="FunFam" id="3.30.360.10:FF:000014">
    <property type="entry name" value="N-acetyl-gamma-glutamyl-phosphate reductase"/>
    <property type="match status" value="1"/>
</dbReference>
<dbReference type="SUPFAM" id="SSF51735">
    <property type="entry name" value="NAD(P)-binding Rossmann-fold domains"/>
    <property type="match status" value="1"/>
</dbReference>
<dbReference type="GO" id="GO:0070401">
    <property type="term" value="F:NADP+ binding"/>
    <property type="evidence" value="ECO:0007669"/>
    <property type="project" value="InterPro"/>
</dbReference>
<organism evidence="9">
    <name type="scientific">marine metagenome</name>
    <dbReference type="NCBI Taxonomy" id="408172"/>
    <lineage>
        <taxon>unclassified sequences</taxon>
        <taxon>metagenomes</taxon>
        <taxon>ecological metagenomes</taxon>
    </lineage>
</organism>
<evidence type="ECO:0000256" key="1">
    <source>
        <dbReference type="ARBA" id="ARBA00004862"/>
    </source>
</evidence>
<evidence type="ECO:0000256" key="3">
    <source>
        <dbReference type="ARBA" id="ARBA00022571"/>
    </source>
</evidence>
<dbReference type="NCBIfam" id="TIGR01850">
    <property type="entry name" value="argC"/>
    <property type="match status" value="1"/>
</dbReference>
<dbReference type="EMBL" id="UINC01000228">
    <property type="protein sequence ID" value="SUZ51580.1"/>
    <property type="molecule type" value="Genomic_DNA"/>
</dbReference>
<name>A0A381NAD5_9ZZZZ</name>
<dbReference type="CDD" id="cd17895">
    <property type="entry name" value="AGPR_1_N"/>
    <property type="match status" value="1"/>
</dbReference>
<dbReference type="Gene3D" id="3.40.50.720">
    <property type="entry name" value="NAD(P)-binding Rossmann-like Domain"/>
    <property type="match status" value="1"/>
</dbReference>
<dbReference type="PROSITE" id="PS01224">
    <property type="entry name" value="ARGC"/>
    <property type="match status" value="1"/>
</dbReference>
<dbReference type="InterPro" id="IPR058924">
    <property type="entry name" value="AGPR_dimerisation_dom"/>
</dbReference>
<dbReference type="AlphaFoldDB" id="A0A381NAD5"/>
<accession>A0A381NAD5</accession>
<evidence type="ECO:0000256" key="2">
    <source>
        <dbReference type="ARBA" id="ARBA00013072"/>
    </source>
</evidence>
<dbReference type="Pfam" id="PF01118">
    <property type="entry name" value="Semialdhyde_dh"/>
    <property type="match status" value="1"/>
</dbReference>
<dbReference type="SMART" id="SM00859">
    <property type="entry name" value="Semialdhyde_dh"/>
    <property type="match status" value="1"/>
</dbReference>
<sequence length="360" mass="38687">VSIDVDFLPTIFKKGSLLKIGIINVTGYAGAELARILSRHPEVDLTSVTGRSGAGKKLGEVFPHLEDIGLTIEPELSGSLDFVFSALPHAASAEALVDVVESGIKTVDISADFRLRDLDVYTEWYEVEHPCPQLAEDSVYGLPEIYRDAISQSNIVANPGCYPTASILGLAPALKAGIIDKDIIIDAKSGVSGAGRGLSLKTHYSEVNESVSAYGLDGHRHMPEIAQELTLAAEEEVSLTFVPHLIPMTRGILATSYASIKQDFLSSNEKITEGVMEIYSDAYQDEEFVKVTTSAPATKQTLGGNDCLVYPTVDKRNGRLVIISCIDNLVKGAAGQAVQNMNIMCGMQEDAGLRQLALYP</sequence>
<gene>
    <name evidence="9" type="ORF">METZ01_LOCUS4434</name>
</gene>
<proteinExistence type="inferred from homology"/>
<evidence type="ECO:0000256" key="6">
    <source>
        <dbReference type="ARBA" id="ARBA00023002"/>
    </source>
</evidence>
<protein>
    <recommendedName>
        <fullName evidence="2">N-acetyl-gamma-glutamyl-phosphate reductase</fullName>
        <ecNumber evidence="2">1.2.1.38</ecNumber>
    </recommendedName>
</protein>
<dbReference type="InterPro" id="IPR000706">
    <property type="entry name" value="AGPR_type-1"/>
</dbReference>
<comment type="pathway">
    <text evidence="1">Amino-acid biosynthesis; L-arginine biosynthesis; N(2)-acetyl-L-ornithine from L-glutamate: step 3/4.</text>
</comment>
<dbReference type="EC" id="1.2.1.38" evidence="2"/>